<keyword evidence="4" id="KW-1185">Reference proteome</keyword>
<keyword evidence="1" id="KW-1133">Transmembrane helix</keyword>
<evidence type="ECO:0000313" key="3">
    <source>
        <dbReference type="EMBL" id="KAJ3688953.1"/>
    </source>
</evidence>
<dbReference type="Pfam" id="PF02517">
    <property type="entry name" value="Rce1-like"/>
    <property type="match status" value="1"/>
</dbReference>
<keyword evidence="1" id="KW-0472">Membrane</keyword>
<feature type="domain" description="CAAX prenyl protease 2/Lysostaphin resistance protein A-like" evidence="2">
    <location>
        <begin position="222"/>
        <end position="310"/>
    </location>
</feature>
<feature type="transmembrane region" description="Helical" evidence="1">
    <location>
        <begin position="99"/>
        <end position="118"/>
    </location>
</feature>
<dbReference type="GO" id="GO:0080120">
    <property type="term" value="P:CAAX-box protein maturation"/>
    <property type="evidence" value="ECO:0007669"/>
    <property type="project" value="UniProtKB-ARBA"/>
</dbReference>
<evidence type="ECO:0000256" key="1">
    <source>
        <dbReference type="SAM" id="Phobius"/>
    </source>
</evidence>
<dbReference type="Proteomes" id="UP001210211">
    <property type="component" value="Unassembled WGS sequence"/>
</dbReference>
<dbReference type="GO" id="GO:0004175">
    <property type="term" value="F:endopeptidase activity"/>
    <property type="evidence" value="ECO:0007669"/>
    <property type="project" value="UniProtKB-ARBA"/>
</dbReference>
<evidence type="ECO:0000313" key="4">
    <source>
        <dbReference type="Proteomes" id="UP001210211"/>
    </source>
</evidence>
<feature type="transmembrane region" description="Helical" evidence="1">
    <location>
        <begin position="215"/>
        <end position="237"/>
    </location>
</feature>
<proteinExistence type="predicted"/>
<organism evidence="3 4">
    <name type="scientific">Rhynchospora tenuis</name>
    <dbReference type="NCBI Taxonomy" id="198213"/>
    <lineage>
        <taxon>Eukaryota</taxon>
        <taxon>Viridiplantae</taxon>
        <taxon>Streptophyta</taxon>
        <taxon>Embryophyta</taxon>
        <taxon>Tracheophyta</taxon>
        <taxon>Spermatophyta</taxon>
        <taxon>Magnoliopsida</taxon>
        <taxon>Liliopsida</taxon>
        <taxon>Poales</taxon>
        <taxon>Cyperaceae</taxon>
        <taxon>Cyperoideae</taxon>
        <taxon>Rhynchosporeae</taxon>
        <taxon>Rhynchospora</taxon>
    </lineage>
</organism>
<feature type="transmembrane region" description="Helical" evidence="1">
    <location>
        <begin position="257"/>
        <end position="274"/>
    </location>
</feature>
<comment type="caution">
    <text evidence="3">The sequence shown here is derived from an EMBL/GenBank/DDBJ whole genome shotgun (WGS) entry which is preliminary data.</text>
</comment>
<dbReference type="EMBL" id="JAMRDG010000002">
    <property type="protein sequence ID" value="KAJ3688953.1"/>
    <property type="molecule type" value="Genomic_DNA"/>
</dbReference>
<feature type="transmembrane region" description="Helical" evidence="1">
    <location>
        <begin position="181"/>
        <end position="203"/>
    </location>
</feature>
<feature type="transmembrane region" description="Helical" evidence="1">
    <location>
        <begin position="281"/>
        <end position="307"/>
    </location>
</feature>
<dbReference type="PANTHER" id="PTHR43592">
    <property type="entry name" value="CAAX AMINO TERMINAL PROTEASE"/>
    <property type="match status" value="1"/>
</dbReference>
<feature type="transmembrane region" description="Helical" evidence="1">
    <location>
        <begin position="130"/>
        <end position="154"/>
    </location>
</feature>
<name>A0AAD6ELM5_9POAL</name>
<protein>
    <recommendedName>
        <fullName evidence="2">CAAX prenyl protease 2/Lysostaphin resistance protein A-like domain-containing protein</fullName>
    </recommendedName>
</protein>
<dbReference type="InterPro" id="IPR003675">
    <property type="entry name" value="Rce1/LyrA-like_dom"/>
</dbReference>
<dbReference type="AlphaFoldDB" id="A0AAD6ELM5"/>
<reference evidence="3 4" key="1">
    <citation type="journal article" date="2022" name="Cell">
        <title>Repeat-based holocentromeres influence genome architecture and karyotype evolution.</title>
        <authorList>
            <person name="Hofstatter P.G."/>
            <person name="Thangavel G."/>
            <person name="Lux T."/>
            <person name="Neumann P."/>
            <person name="Vondrak T."/>
            <person name="Novak P."/>
            <person name="Zhang M."/>
            <person name="Costa L."/>
            <person name="Castellani M."/>
            <person name="Scott A."/>
            <person name="Toegelov H."/>
            <person name="Fuchs J."/>
            <person name="Mata-Sucre Y."/>
            <person name="Dias Y."/>
            <person name="Vanzela A.L.L."/>
            <person name="Huettel B."/>
            <person name="Almeida C.C.S."/>
            <person name="Simkova H."/>
            <person name="Souza G."/>
            <person name="Pedrosa-Harand A."/>
            <person name="Macas J."/>
            <person name="Mayer K.F.X."/>
            <person name="Houben A."/>
            <person name="Marques A."/>
        </authorList>
    </citation>
    <scope>NUCLEOTIDE SEQUENCE [LARGE SCALE GENOMIC DNA]</scope>
    <source>
        <strain evidence="3">RhyTen1mFocal</strain>
    </source>
</reference>
<sequence>MTLSLCEPLFSCSLHKQLLGTPILSKNGKNPIPCQYFLTSPNSKFLLSSTTPSPAIHVGFSFARFCTKKSHADQLFEESSSYEICTDIPWEAIDVWSTFVGYLFMLHIPLSFGGLSVVSSVLHKPTLDPLTMVVATAVFQSLELFGTFALLQYATKMNHDFYSFLIGKVLLPKRNWVKKTAIGIGFLMALVSVTSILADMLIGPEDANDPIIKEILSEGPAAQIMLFFLYCINAPLLEETVYRGFLLTSLMTKSKPWSAIIVSSCMFSLAHFSFDNSLQLFIVGCVLGYMYCWTGSLASPIIIHAIYNAVIFVTSML</sequence>
<evidence type="ECO:0000259" key="2">
    <source>
        <dbReference type="Pfam" id="PF02517"/>
    </source>
</evidence>
<accession>A0AAD6ELM5</accession>
<keyword evidence="1" id="KW-0812">Transmembrane</keyword>
<gene>
    <name evidence="3" type="ORF">LUZ61_018117</name>
</gene>
<dbReference type="PANTHER" id="PTHR43592:SF4">
    <property type="entry name" value="CAAX AMINO TERMINAL PROTEASE FAMILY PROTEIN"/>
    <property type="match status" value="1"/>
</dbReference>